<dbReference type="Proteomes" id="UP000265520">
    <property type="component" value="Unassembled WGS sequence"/>
</dbReference>
<organism evidence="6 7">
    <name type="scientific">Trifolium medium</name>
    <dbReference type="NCBI Taxonomy" id="97028"/>
    <lineage>
        <taxon>Eukaryota</taxon>
        <taxon>Viridiplantae</taxon>
        <taxon>Streptophyta</taxon>
        <taxon>Embryophyta</taxon>
        <taxon>Tracheophyta</taxon>
        <taxon>Spermatophyta</taxon>
        <taxon>Magnoliopsida</taxon>
        <taxon>eudicotyledons</taxon>
        <taxon>Gunneridae</taxon>
        <taxon>Pentapetalae</taxon>
        <taxon>rosids</taxon>
        <taxon>fabids</taxon>
        <taxon>Fabales</taxon>
        <taxon>Fabaceae</taxon>
        <taxon>Papilionoideae</taxon>
        <taxon>50 kb inversion clade</taxon>
        <taxon>NPAAA clade</taxon>
        <taxon>Hologalegina</taxon>
        <taxon>IRL clade</taxon>
        <taxon>Trifolieae</taxon>
        <taxon>Trifolium</taxon>
    </lineage>
</organism>
<feature type="non-terminal residue" evidence="6">
    <location>
        <position position="106"/>
    </location>
</feature>
<comment type="caution">
    <text evidence="6">The sequence shown here is derived from an EMBL/GenBank/DDBJ whole genome shotgun (WGS) entry which is preliminary data.</text>
</comment>
<keyword evidence="7" id="KW-1185">Reference proteome</keyword>
<evidence type="ECO:0000313" key="6">
    <source>
        <dbReference type="EMBL" id="MCI07737.1"/>
    </source>
</evidence>
<keyword evidence="3" id="KW-0520">NAD</keyword>
<keyword evidence="2" id="KW-0378">Hydrolase</keyword>
<dbReference type="PROSITE" id="PS50104">
    <property type="entry name" value="TIR"/>
    <property type="match status" value="1"/>
</dbReference>
<proteinExistence type="predicted"/>
<dbReference type="EC" id="3.2.2.6" evidence="1"/>
<dbReference type="Pfam" id="PF01582">
    <property type="entry name" value="TIR"/>
    <property type="match status" value="1"/>
</dbReference>
<dbReference type="EMBL" id="LXQA010066461">
    <property type="protein sequence ID" value="MCI07737.1"/>
    <property type="molecule type" value="Genomic_DNA"/>
</dbReference>
<feature type="domain" description="TIR" evidence="5">
    <location>
        <begin position="1"/>
        <end position="88"/>
    </location>
</feature>
<dbReference type="GO" id="GO:0007165">
    <property type="term" value="P:signal transduction"/>
    <property type="evidence" value="ECO:0007669"/>
    <property type="project" value="InterPro"/>
</dbReference>
<dbReference type="GO" id="GO:0061809">
    <property type="term" value="F:NAD+ nucleosidase activity, cyclic ADP-ribose generating"/>
    <property type="evidence" value="ECO:0007669"/>
    <property type="project" value="UniProtKB-EC"/>
</dbReference>
<dbReference type="InterPro" id="IPR035897">
    <property type="entry name" value="Toll_tir_struct_dom_sf"/>
</dbReference>
<reference evidence="6 7" key="1">
    <citation type="journal article" date="2018" name="Front. Plant Sci.">
        <title>Red Clover (Trifolium pratense) and Zigzag Clover (T. medium) - A Picture of Genomic Similarities and Differences.</title>
        <authorList>
            <person name="Dluhosova J."/>
            <person name="Istvanek J."/>
            <person name="Nedelnik J."/>
            <person name="Repkova J."/>
        </authorList>
    </citation>
    <scope>NUCLEOTIDE SEQUENCE [LARGE SCALE GENOMIC DNA]</scope>
    <source>
        <strain evidence="7">cv. 10/8</strain>
        <tissue evidence="6">Leaf</tissue>
    </source>
</reference>
<dbReference type="PANTHER" id="PTHR32009">
    <property type="entry name" value="TMV RESISTANCE PROTEIN N-LIKE"/>
    <property type="match status" value="1"/>
</dbReference>
<evidence type="ECO:0000256" key="1">
    <source>
        <dbReference type="ARBA" id="ARBA00011982"/>
    </source>
</evidence>
<dbReference type="InterPro" id="IPR000157">
    <property type="entry name" value="TIR_dom"/>
</dbReference>
<comment type="catalytic activity">
    <reaction evidence="4">
        <text>NAD(+) + H2O = ADP-D-ribose + nicotinamide + H(+)</text>
        <dbReference type="Rhea" id="RHEA:16301"/>
        <dbReference type="ChEBI" id="CHEBI:15377"/>
        <dbReference type="ChEBI" id="CHEBI:15378"/>
        <dbReference type="ChEBI" id="CHEBI:17154"/>
        <dbReference type="ChEBI" id="CHEBI:57540"/>
        <dbReference type="ChEBI" id="CHEBI:57967"/>
        <dbReference type="EC" id="3.2.2.6"/>
    </reaction>
    <physiologicalReaction direction="left-to-right" evidence="4">
        <dbReference type="Rhea" id="RHEA:16302"/>
    </physiologicalReaction>
</comment>
<dbReference type="AlphaFoldDB" id="A0A392P6V3"/>
<evidence type="ECO:0000256" key="3">
    <source>
        <dbReference type="ARBA" id="ARBA00023027"/>
    </source>
</evidence>
<evidence type="ECO:0000256" key="4">
    <source>
        <dbReference type="ARBA" id="ARBA00047304"/>
    </source>
</evidence>
<sequence length="106" mass="12229">MNKPKHTSGYQRNSSAIKGSRSSIIVFSSNFDASTWFLEEIENILKCHRTISQMVVAVFYDVDPSDVRQQKGVFAQERWFRKNTSMRYGAAFIEVANMTRFFTSDS</sequence>
<evidence type="ECO:0000259" key="5">
    <source>
        <dbReference type="PROSITE" id="PS50104"/>
    </source>
</evidence>
<evidence type="ECO:0000256" key="2">
    <source>
        <dbReference type="ARBA" id="ARBA00022801"/>
    </source>
</evidence>
<accession>A0A392P6V3</accession>
<evidence type="ECO:0000313" key="7">
    <source>
        <dbReference type="Proteomes" id="UP000265520"/>
    </source>
</evidence>
<name>A0A392P6V3_9FABA</name>
<protein>
    <recommendedName>
        <fullName evidence="1">ADP-ribosyl cyclase/cyclic ADP-ribose hydrolase</fullName>
        <ecNumber evidence="1">3.2.2.6</ecNumber>
    </recommendedName>
</protein>
<dbReference type="SUPFAM" id="SSF52200">
    <property type="entry name" value="Toll/Interleukin receptor TIR domain"/>
    <property type="match status" value="1"/>
</dbReference>
<dbReference type="PANTHER" id="PTHR32009:SF39">
    <property type="entry name" value="TIR DOMAIN-CONTAINING PROTEIN"/>
    <property type="match status" value="1"/>
</dbReference>
<dbReference type="Gene3D" id="3.40.50.10140">
    <property type="entry name" value="Toll/interleukin-1 receptor homology (TIR) domain"/>
    <property type="match status" value="1"/>
</dbReference>